<evidence type="ECO:0000313" key="2">
    <source>
        <dbReference type="EMBL" id="GAA2342730.1"/>
    </source>
</evidence>
<dbReference type="EMBL" id="BAAASD010000010">
    <property type="protein sequence ID" value="GAA2342730.1"/>
    <property type="molecule type" value="Genomic_DNA"/>
</dbReference>
<organism evidence="2 3">
    <name type="scientific">Streptomyces cuspidosporus</name>
    <dbReference type="NCBI Taxonomy" id="66882"/>
    <lineage>
        <taxon>Bacteria</taxon>
        <taxon>Bacillati</taxon>
        <taxon>Actinomycetota</taxon>
        <taxon>Actinomycetes</taxon>
        <taxon>Kitasatosporales</taxon>
        <taxon>Streptomycetaceae</taxon>
        <taxon>Streptomyces</taxon>
    </lineage>
</organism>
<evidence type="ECO:0000259" key="1">
    <source>
        <dbReference type="SMART" id="SM00382"/>
    </source>
</evidence>
<sequence>MHIFGGTVTEAAARVADPAFVAECAETYAEIHGRPPGEAEQRSWSRSWPSLLRILSAAELGDLHLLLEYELPGTSQRIDALLLGHQAAAKGLTSVVIELKQWTHARPHAAGPGMLQVGERAVLHPARQVGGYVNYLNDWLPAELDLEVEGVALLQEAPPDLIAHLRERLGSGPSASYPVLGAQDLSLDAAPHVLAERLRCSGLRMAAPERITAFLDARHRPSPKLLAKVAANIAGSEAFRLIGEQDKARQLIYQAIRAGRGSHDGHVVVVTGGPGTGKTAIALRLLGDLCGHPEANPRLLSPSATLTQQLNRAAGELAKGLIATWTSGLPRVLDKDRSVVLLDEAHRARTGRTWRRAEFPDALAKLLENCAVLVLFLDEDQIVRPGEGTTVDELRRMAARMNHSFECIDLPTQFRCSGSRAYMDWLDALFSPGGRPPRWAGADYDLALADSPVQLEKWVAGHIRREHSARITAGYCWPWDSSPEPPLSPEVSLSWSDASGDHRWARPWNSKADRLIAGEGVPGRAFWATDEGGQHQVGCVYTAQGMEYDYSAVILGKDITRTAHGWQARPEESHDPALRSLTPQEYLPYALNTYRVLATRGVRGTRLYSDDAATRQYLRTVLPHAPS</sequence>
<name>A0ABP5T3P2_9ACTN</name>
<feature type="domain" description="AAA+ ATPase" evidence="1">
    <location>
        <begin position="264"/>
        <end position="414"/>
    </location>
</feature>
<dbReference type="InterPro" id="IPR018647">
    <property type="entry name" value="SLFN_3-like_DNA/RNA_helicase"/>
</dbReference>
<comment type="caution">
    <text evidence="2">The sequence shown here is derived from an EMBL/GenBank/DDBJ whole genome shotgun (WGS) entry which is preliminary data.</text>
</comment>
<accession>A0ABP5T3P2</accession>
<dbReference type="SUPFAM" id="SSF52540">
    <property type="entry name" value="P-loop containing nucleoside triphosphate hydrolases"/>
    <property type="match status" value="1"/>
</dbReference>
<proteinExistence type="predicted"/>
<evidence type="ECO:0000313" key="3">
    <source>
        <dbReference type="Proteomes" id="UP001500253"/>
    </source>
</evidence>
<gene>
    <name evidence="2" type="ORF">GCM10010246_30130</name>
</gene>
<dbReference type="RefSeq" id="WP_346174978.1">
    <property type="nucleotide sequence ID" value="NZ_BAAASD010000010.1"/>
</dbReference>
<dbReference type="Proteomes" id="UP001500253">
    <property type="component" value="Unassembled WGS sequence"/>
</dbReference>
<protein>
    <submittedName>
        <fullName evidence="2">DUF2075 domain-containing protein</fullName>
    </submittedName>
</protein>
<dbReference type="InterPro" id="IPR003593">
    <property type="entry name" value="AAA+_ATPase"/>
</dbReference>
<dbReference type="SMART" id="SM00382">
    <property type="entry name" value="AAA"/>
    <property type="match status" value="1"/>
</dbReference>
<dbReference type="Gene3D" id="3.40.50.300">
    <property type="entry name" value="P-loop containing nucleotide triphosphate hydrolases"/>
    <property type="match status" value="1"/>
</dbReference>
<dbReference type="Pfam" id="PF09848">
    <property type="entry name" value="SLFN-g3_helicase"/>
    <property type="match status" value="1"/>
</dbReference>
<dbReference type="InterPro" id="IPR027417">
    <property type="entry name" value="P-loop_NTPase"/>
</dbReference>
<keyword evidence="3" id="KW-1185">Reference proteome</keyword>
<reference evidence="3" key="1">
    <citation type="journal article" date="2019" name="Int. J. Syst. Evol. Microbiol.">
        <title>The Global Catalogue of Microorganisms (GCM) 10K type strain sequencing project: providing services to taxonomists for standard genome sequencing and annotation.</title>
        <authorList>
            <consortium name="The Broad Institute Genomics Platform"/>
            <consortium name="The Broad Institute Genome Sequencing Center for Infectious Disease"/>
            <person name="Wu L."/>
            <person name="Ma J."/>
        </authorList>
    </citation>
    <scope>NUCLEOTIDE SEQUENCE [LARGE SCALE GENOMIC DNA]</scope>
    <source>
        <strain evidence="3">JCM 4316</strain>
    </source>
</reference>